<reference evidence="10 11" key="1">
    <citation type="submission" date="2019-09" db="EMBL/GenBank/DDBJ databases">
        <title>Mumia zhuanghuii sp. nov. isolated from the intestinal contents of plateau pika (Ochotona curzoniae) in the Qinghai-Tibet plateau of China.</title>
        <authorList>
            <person name="Tian Z."/>
        </authorList>
    </citation>
    <scope>NUCLEOTIDE SEQUENCE [LARGE SCALE GENOMIC DNA]</scope>
    <source>
        <strain evidence="11">350</strain>
    </source>
</reference>
<dbReference type="NCBIfam" id="TIGR03426">
    <property type="entry name" value="shape_MreD"/>
    <property type="match status" value="1"/>
</dbReference>
<dbReference type="AlphaFoldDB" id="A0A5Q6S128"/>
<evidence type="ECO:0000313" key="11">
    <source>
        <dbReference type="Proteomes" id="UP000307768"/>
    </source>
</evidence>
<feature type="transmembrane region" description="Helical" evidence="9">
    <location>
        <begin position="160"/>
        <end position="189"/>
    </location>
</feature>
<keyword evidence="5" id="KW-0133">Cell shape</keyword>
<comment type="caution">
    <text evidence="10">The sequence shown here is derived from an EMBL/GenBank/DDBJ whole genome shotgun (WGS) entry which is preliminary data.</text>
</comment>
<dbReference type="GO" id="GO:0005886">
    <property type="term" value="C:plasma membrane"/>
    <property type="evidence" value="ECO:0007669"/>
    <property type="project" value="UniProtKB-SubCell"/>
</dbReference>
<comment type="subcellular location">
    <subcellularLocation>
        <location evidence="1">Cell membrane</location>
        <topology evidence="1">Multi-pass membrane protein</topology>
    </subcellularLocation>
</comment>
<evidence type="ECO:0000256" key="2">
    <source>
        <dbReference type="ARBA" id="ARBA00007776"/>
    </source>
</evidence>
<keyword evidence="6 9" id="KW-1133">Transmembrane helix</keyword>
<evidence type="ECO:0000256" key="5">
    <source>
        <dbReference type="ARBA" id="ARBA00022960"/>
    </source>
</evidence>
<feature type="region of interest" description="Disordered" evidence="8">
    <location>
        <begin position="1"/>
        <end position="21"/>
    </location>
</feature>
<gene>
    <name evidence="10" type="primary">mreD</name>
    <name evidence="10" type="ORF">FE697_009230</name>
</gene>
<sequence>MPRSPWRRTSTSRRSTRSRSWSAHARGRDVAARRAALVVGLLVGAVIVQVSVLAPVIPTAVVPDVVLVVVIAVGLCSGPTDGAWAGFVGGLLLDVAPPADHLLGRWALAMALAGFLAGTVDRGSRPSWLSDGATVAATAFVGLAVFALTGVLLGEPGLTLAAALPVIGLAVVYDVVLGLAVVPAVRMLLVRAEPAPRVRW</sequence>
<evidence type="ECO:0000256" key="8">
    <source>
        <dbReference type="SAM" id="MobiDB-lite"/>
    </source>
</evidence>
<evidence type="ECO:0000256" key="3">
    <source>
        <dbReference type="ARBA" id="ARBA00022475"/>
    </source>
</evidence>
<name>A0A5Q6S128_9ACTN</name>
<evidence type="ECO:0000256" key="6">
    <source>
        <dbReference type="ARBA" id="ARBA00022989"/>
    </source>
</evidence>
<dbReference type="InterPro" id="IPR007227">
    <property type="entry name" value="Cell_shape_determining_MreD"/>
</dbReference>
<keyword evidence="4 9" id="KW-0812">Transmembrane</keyword>
<evidence type="ECO:0000313" key="10">
    <source>
        <dbReference type="EMBL" id="KAA1424002.1"/>
    </source>
</evidence>
<keyword evidence="7 9" id="KW-0472">Membrane</keyword>
<organism evidence="10 11">
    <name type="scientific">Mumia zhuanghuii</name>
    <dbReference type="NCBI Taxonomy" id="2585211"/>
    <lineage>
        <taxon>Bacteria</taxon>
        <taxon>Bacillati</taxon>
        <taxon>Actinomycetota</taxon>
        <taxon>Actinomycetes</taxon>
        <taxon>Propionibacteriales</taxon>
        <taxon>Nocardioidaceae</taxon>
        <taxon>Mumia</taxon>
    </lineage>
</organism>
<keyword evidence="3" id="KW-1003">Cell membrane</keyword>
<evidence type="ECO:0000256" key="9">
    <source>
        <dbReference type="SAM" id="Phobius"/>
    </source>
</evidence>
<dbReference type="GO" id="GO:0008360">
    <property type="term" value="P:regulation of cell shape"/>
    <property type="evidence" value="ECO:0007669"/>
    <property type="project" value="UniProtKB-KW"/>
</dbReference>
<dbReference type="EMBL" id="VDFQ02000002">
    <property type="protein sequence ID" value="KAA1424002.1"/>
    <property type="molecule type" value="Genomic_DNA"/>
</dbReference>
<feature type="transmembrane region" description="Helical" evidence="9">
    <location>
        <begin position="132"/>
        <end position="154"/>
    </location>
</feature>
<evidence type="ECO:0000256" key="1">
    <source>
        <dbReference type="ARBA" id="ARBA00004651"/>
    </source>
</evidence>
<evidence type="ECO:0000256" key="7">
    <source>
        <dbReference type="ARBA" id="ARBA00023136"/>
    </source>
</evidence>
<proteinExistence type="inferred from homology"/>
<feature type="transmembrane region" description="Helical" evidence="9">
    <location>
        <begin position="35"/>
        <end position="57"/>
    </location>
</feature>
<feature type="transmembrane region" description="Helical" evidence="9">
    <location>
        <begin position="102"/>
        <end position="120"/>
    </location>
</feature>
<dbReference type="Proteomes" id="UP000307768">
    <property type="component" value="Unassembled WGS sequence"/>
</dbReference>
<dbReference type="OrthoDB" id="3473300at2"/>
<accession>A0A5Q6S128</accession>
<protein>
    <submittedName>
        <fullName evidence="10">Rod shape-determining protein MreD</fullName>
    </submittedName>
</protein>
<comment type="similarity">
    <text evidence="2">Belongs to the MreD family.</text>
</comment>
<evidence type="ECO:0000256" key="4">
    <source>
        <dbReference type="ARBA" id="ARBA00022692"/>
    </source>
</evidence>